<dbReference type="EMBL" id="SRYO01000001">
    <property type="protein sequence ID" value="TGY39633.1"/>
    <property type="molecule type" value="Genomic_DNA"/>
</dbReference>
<sequence length="174" mass="18627">MAPPCGSPPPGCGVAGIRRCWETRVRNENQGLLIARTTNCSAALRVGDALDVTIGGRALGVKCAVDNCRVPRYAKPADGDWALDPVAALGNSVKLSIIRILRENPGSTSVQLTEALQLGRTTVVEHLAQLEDAGLLQAVPSRTERRRGEVANYRVDNARVTELYLQLGQAMGEL</sequence>
<dbReference type="SUPFAM" id="SSF46785">
    <property type="entry name" value="Winged helix' DNA-binding domain"/>
    <property type="match status" value="1"/>
</dbReference>
<dbReference type="AlphaFoldDB" id="A0A4S2DFN6"/>
<dbReference type="OrthoDB" id="5113930at2"/>
<dbReference type="PANTHER" id="PTHR33154">
    <property type="entry name" value="TRANSCRIPTIONAL REGULATOR, ARSR FAMILY"/>
    <property type="match status" value="1"/>
</dbReference>
<dbReference type="Pfam" id="PF01022">
    <property type="entry name" value="HTH_5"/>
    <property type="match status" value="1"/>
</dbReference>
<comment type="caution">
    <text evidence="5">The sequence shown here is derived from an EMBL/GenBank/DDBJ whole genome shotgun (WGS) entry which is preliminary data.</text>
</comment>
<dbReference type="CDD" id="cd00090">
    <property type="entry name" value="HTH_ARSR"/>
    <property type="match status" value="1"/>
</dbReference>
<evidence type="ECO:0000313" key="5">
    <source>
        <dbReference type="EMBL" id="TGY39633.1"/>
    </source>
</evidence>
<protein>
    <submittedName>
        <fullName evidence="5">Transcriptional regulator</fullName>
    </submittedName>
</protein>
<dbReference type="GO" id="GO:0003677">
    <property type="term" value="F:DNA binding"/>
    <property type="evidence" value="ECO:0007669"/>
    <property type="project" value="UniProtKB-KW"/>
</dbReference>
<gene>
    <name evidence="5" type="ORF">E5344_03290</name>
</gene>
<dbReference type="InterPro" id="IPR001845">
    <property type="entry name" value="HTH_ArsR_DNA-bd_dom"/>
</dbReference>
<reference evidence="5 6" key="1">
    <citation type="submission" date="2019-04" db="EMBL/GenBank/DDBJ databases">
        <title>Microbes associate with the intestines of laboratory mice.</title>
        <authorList>
            <person name="Navarre W."/>
            <person name="Wong E."/>
            <person name="Huang K."/>
            <person name="Tropini C."/>
            <person name="Ng K."/>
            <person name="Yu B."/>
        </authorList>
    </citation>
    <scope>NUCLEOTIDE SEQUENCE [LARGE SCALE GENOMIC DNA]</scope>
    <source>
        <strain evidence="5 6">NM46_B2-13</strain>
    </source>
</reference>
<evidence type="ECO:0000256" key="2">
    <source>
        <dbReference type="ARBA" id="ARBA00023125"/>
    </source>
</evidence>
<dbReference type="Gene3D" id="1.10.10.10">
    <property type="entry name" value="Winged helix-like DNA-binding domain superfamily/Winged helix DNA-binding domain"/>
    <property type="match status" value="1"/>
</dbReference>
<evidence type="ECO:0000259" key="4">
    <source>
        <dbReference type="SMART" id="SM00418"/>
    </source>
</evidence>
<proteinExistence type="predicted"/>
<dbReference type="GO" id="GO:0003700">
    <property type="term" value="F:DNA-binding transcription factor activity"/>
    <property type="evidence" value="ECO:0007669"/>
    <property type="project" value="InterPro"/>
</dbReference>
<accession>A0A4S2DFN6</accession>
<dbReference type="Proteomes" id="UP000309893">
    <property type="component" value="Unassembled WGS sequence"/>
</dbReference>
<evidence type="ECO:0000313" key="6">
    <source>
        <dbReference type="Proteomes" id="UP000309893"/>
    </source>
</evidence>
<feature type="domain" description="HTH arsR-type" evidence="4">
    <location>
        <begin position="84"/>
        <end position="169"/>
    </location>
</feature>
<dbReference type="PANTHER" id="PTHR33154:SF33">
    <property type="entry name" value="TRANSCRIPTIONAL REPRESSOR SDPR"/>
    <property type="match status" value="1"/>
</dbReference>
<dbReference type="InterPro" id="IPR036388">
    <property type="entry name" value="WH-like_DNA-bd_sf"/>
</dbReference>
<evidence type="ECO:0000256" key="3">
    <source>
        <dbReference type="ARBA" id="ARBA00023163"/>
    </source>
</evidence>
<keyword evidence="3" id="KW-0804">Transcription</keyword>
<keyword evidence="2" id="KW-0238">DNA-binding</keyword>
<dbReference type="InterPro" id="IPR011991">
    <property type="entry name" value="ArsR-like_HTH"/>
</dbReference>
<keyword evidence="1" id="KW-0805">Transcription regulation</keyword>
<evidence type="ECO:0000256" key="1">
    <source>
        <dbReference type="ARBA" id="ARBA00023015"/>
    </source>
</evidence>
<organism evidence="5 6">
    <name type="scientific">Microbacterium laevaniformans</name>
    <dbReference type="NCBI Taxonomy" id="36807"/>
    <lineage>
        <taxon>Bacteria</taxon>
        <taxon>Bacillati</taxon>
        <taxon>Actinomycetota</taxon>
        <taxon>Actinomycetes</taxon>
        <taxon>Micrococcales</taxon>
        <taxon>Microbacteriaceae</taxon>
        <taxon>Microbacterium</taxon>
    </lineage>
</organism>
<dbReference type="SMART" id="SM00418">
    <property type="entry name" value="HTH_ARSR"/>
    <property type="match status" value="1"/>
</dbReference>
<name>A0A4S2DFN6_9MICO</name>
<dbReference type="InterPro" id="IPR051081">
    <property type="entry name" value="HTH_MetalResp_TranReg"/>
</dbReference>
<dbReference type="InterPro" id="IPR036390">
    <property type="entry name" value="WH_DNA-bd_sf"/>
</dbReference>